<evidence type="ECO:0000313" key="5">
    <source>
        <dbReference type="Proteomes" id="UP000235659"/>
    </source>
</evidence>
<dbReference type="EC" id="1.3.1.87" evidence="3"/>
<dbReference type="SMART" id="SM00822">
    <property type="entry name" value="PKS_KR"/>
    <property type="match status" value="1"/>
</dbReference>
<reference evidence="3 6" key="2">
    <citation type="submission" date="2020-04" db="EMBL/GenBank/DDBJ databases">
        <authorList>
            <person name="De Canck E."/>
        </authorList>
    </citation>
    <scope>NUCLEOTIDE SEQUENCE [LARGE SCALE GENOMIC DNA]</scope>
    <source>
        <strain evidence="3 6">LMG 27174</strain>
    </source>
</reference>
<evidence type="ECO:0000259" key="2">
    <source>
        <dbReference type="SMART" id="SM00822"/>
    </source>
</evidence>
<dbReference type="EMBL" id="PNXY01000022">
    <property type="protein sequence ID" value="PMS26948.1"/>
    <property type="molecule type" value="Genomic_DNA"/>
</dbReference>
<dbReference type="InterPro" id="IPR002347">
    <property type="entry name" value="SDR_fam"/>
</dbReference>
<dbReference type="Gene3D" id="3.40.50.720">
    <property type="entry name" value="NAD(P)-binding Rossmann-like Domain"/>
    <property type="match status" value="1"/>
</dbReference>
<reference evidence="4 5" key="1">
    <citation type="submission" date="2018-01" db="EMBL/GenBank/DDBJ databases">
        <title>Whole genome analyses suggest that Burkholderia sensu lato contains two further novel genera in the rhizoxinica-symbiotica group Mycetohabitans gen. nov., and Trinickia gen. nov.: implications for the evolution of diazotrophy and nodulation in the Burkholderiaceae.</title>
        <authorList>
            <person name="Estrada-de los Santos P."/>
            <person name="Palmer M."/>
            <person name="Chavez-Ramirez B."/>
            <person name="Beukes C."/>
            <person name="Steenkamp E.T."/>
            <person name="Hirsch A.M."/>
            <person name="Manyaka P."/>
            <person name="Maluk M."/>
            <person name="Lafos M."/>
            <person name="Crook M."/>
            <person name="Gross E."/>
            <person name="Simon M.F."/>
            <person name="Bueno dos Reis Junior F."/>
            <person name="Poole P.S."/>
            <person name="Venter S.N."/>
            <person name="James E.K."/>
        </authorList>
    </citation>
    <scope>NUCLEOTIDE SEQUENCE [LARGE SCALE GENOMIC DNA]</scope>
    <source>
        <strain evidence="4 5">WSM 3937</strain>
    </source>
</reference>
<dbReference type="OrthoDB" id="9804774at2"/>
<proteinExistence type="inferred from homology"/>
<evidence type="ECO:0000313" key="6">
    <source>
        <dbReference type="Proteomes" id="UP000494205"/>
    </source>
</evidence>
<dbReference type="PRINTS" id="PR00081">
    <property type="entry name" value="GDHRDH"/>
</dbReference>
<protein>
    <submittedName>
        <fullName evidence="4">3-hydroxyacyl-CoA dehydrogenase</fullName>
    </submittedName>
    <submittedName>
        <fullName evidence="3">3-phenylpropionate-dihydrodiol/cinnamic acid-dihydrodiol dehydrogenase</fullName>
        <ecNumber evidence="3">1.3.1.87</ecNumber>
    </submittedName>
</protein>
<dbReference type="PROSITE" id="PS00061">
    <property type="entry name" value="ADH_SHORT"/>
    <property type="match status" value="1"/>
</dbReference>
<dbReference type="Proteomes" id="UP000494205">
    <property type="component" value="Unassembled WGS sequence"/>
</dbReference>
<dbReference type="GO" id="GO:0018498">
    <property type="term" value="F:2,3-dihydroxy-2,3-dihydro-phenylpropionate dehydrogenase activity"/>
    <property type="evidence" value="ECO:0007669"/>
    <property type="project" value="UniProtKB-EC"/>
</dbReference>
<evidence type="ECO:0000313" key="3">
    <source>
        <dbReference type="EMBL" id="CAB3727393.1"/>
    </source>
</evidence>
<dbReference type="InterPro" id="IPR020904">
    <property type="entry name" value="Sc_DH/Rdtase_CS"/>
</dbReference>
<dbReference type="InterPro" id="IPR051687">
    <property type="entry name" value="Peroxisomal_Beta-Oxidation"/>
</dbReference>
<name>A0A2N7WC16_9BURK</name>
<dbReference type="SUPFAM" id="SSF51735">
    <property type="entry name" value="NAD(P)-binding Rossmann-fold domains"/>
    <property type="match status" value="1"/>
</dbReference>
<dbReference type="Proteomes" id="UP000235659">
    <property type="component" value="Unassembled WGS sequence"/>
</dbReference>
<dbReference type="Pfam" id="PF00106">
    <property type="entry name" value="adh_short"/>
    <property type="match status" value="1"/>
</dbReference>
<comment type="similarity">
    <text evidence="1">Belongs to the short-chain dehydrogenases/reductases (SDR) family.</text>
</comment>
<dbReference type="InterPro" id="IPR036291">
    <property type="entry name" value="NAD(P)-bd_dom_sf"/>
</dbReference>
<dbReference type="RefSeq" id="WP_102634957.1">
    <property type="nucleotide sequence ID" value="NZ_CADIJZ010000024.1"/>
</dbReference>
<accession>A0A2N7WC16</accession>
<dbReference type="InterPro" id="IPR057326">
    <property type="entry name" value="KR_dom"/>
</dbReference>
<dbReference type="PANTHER" id="PTHR45024">
    <property type="entry name" value="DEHYDROGENASES, SHORT CHAIN"/>
    <property type="match status" value="1"/>
</dbReference>
<gene>
    <name evidence="3" type="primary">hcaB_5</name>
    <name evidence="4" type="ORF">C0Z16_26140</name>
    <name evidence="3" type="ORF">LMG27174_05489</name>
</gene>
<dbReference type="PANTHER" id="PTHR45024:SF3">
    <property type="entry name" value="BLL2957 PROTEIN"/>
    <property type="match status" value="1"/>
</dbReference>
<sequence>MEHLLEGKVIIVTGAGAGVGKCIALEAARQGASVIVNDLGVSIDGSGSDAGPAQQTVREIESFGGIASANTNSVSDWEAAQSIIQQAIDVYGRVDGIVNNAGNLRDIIFHKMSEDDFDAVIRVHLKGSWNMSRAAAPHFKAQEGGAFVHMTSTSGLIGNFGQVNYCAAKMGIVGMSKAIALDMQRFNVRSNCIAPFAFTRMVGTIPTDTPEGIERTKINMRMEAAKIAPFTCALLTDGAKDVTGQIFGVRSNEIYLFSQPRPIRTAHASDGWTVESCVERAIPMLRGSFFPLDRSRDVFTWDPV</sequence>
<feature type="domain" description="Ketoreductase" evidence="2">
    <location>
        <begin position="8"/>
        <end position="204"/>
    </location>
</feature>
<dbReference type="EMBL" id="CADIJZ010000024">
    <property type="protein sequence ID" value="CAB3727393.1"/>
    <property type="molecule type" value="Genomic_DNA"/>
</dbReference>
<keyword evidence="3" id="KW-0560">Oxidoreductase</keyword>
<evidence type="ECO:0000313" key="4">
    <source>
        <dbReference type="EMBL" id="PMS26948.1"/>
    </source>
</evidence>
<keyword evidence="5" id="KW-1185">Reference proteome</keyword>
<dbReference type="PRINTS" id="PR00080">
    <property type="entry name" value="SDRFAMILY"/>
</dbReference>
<organism evidence="3 6">
    <name type="scientific">Paraburkholderia rhynchosiae</name>
    <dbReference type="NCBI Taxonomy" id="487049"/>
    <lineage>
        <taxon>Bacteria</taxon>
        <taxon>Pseudomonadati</taxon>
        <taxon>Pseudomonadota</taxon>
        <taxon>Betaproteobacteria</taxon>
        <taxon>Burkholderiales</taxon>
        <taxon>Burkholderiaceae</taxon>
        <taxon>Paraburkholderia</taxon>
    </lineage>
</organism>
<dbReference type="AlphaFoldDB" id="A0A2N7WC16"/>
<evidence type="ECO:0000256" key="1">
    <source>
        <dbReference type="RuleBase" id="RU000363"/>
    </source>
</evidence>